<evidence type="ECO:0000313" key="2">
    <source>
        <dbReference type="EMBL" id="QJA71498.1"/>
    </source>
</evidence>
<proteinExistence type="predicted"/>
<dbReference type="AlphaFoldDB" id="A0A6H2A3W6"/>
<reference evidence="1" key="1">
    <citation type="submission" date="2020-03" db="EMBL/GenBank/DDBJ databases">
        <title>The deep terrestrial virosphere.</title>
        <authorList>
            <person name="Holmfeldt K."/>
            <person name="Nilsson E."/>
            <person name="Simone D."/>
            <person name="Lopez-Fernandez M."/>
            <person name="Wu X."/>
            <person name="de Brujin I."/>
            <person name="Lundin D."/>
            <person name="Andersson A."/>
            <person name="Bertilsson S."/>
            <person name="Dopson M."/>
        </authorList>
    </citation>
    <scope>NUCLEOTIDE SEQUENCE</scope>
    <source>
        <strain evidence="2">MM415A03156</strain>
        <strain evidence="3">MM415B03512</strain>
        <strain evidence="1">TM448A06110</strain>
        <strain evidence="4">TM448B03474</strain>
    </source>
</reference>
<sequence length="70" mass="7687">MLLTTYDPSAKATCPKCGFVSCLNTGGNLAFGPQYMDFYHKDCGTSWRMYLNGGPIVVLNTDESIIRQSS</sequence>
<evidence type="ECO:0000313" key="4">
    <source>
        <dbReference type="EMBL" id="QJI02629.1"/>
    </source>
</evidence>
<dbReference type="EMBL" id="MT141877">
    <property type="protein sequence ID" value="QJA71498.1"/>
    <property type="molecule type" value="Genomic_DNA"/>
</dbReference>
<dbReference type="EMBL" id="MT142949">
    <property type="protein sequence ID" value="QJA90936.1"/>
    <property type="molecule type" value="Genomic_DNA"/>
</dbReference>
<evidence type="ECO:0000313" key="1">
    <source>
        <dbReference type="EMBL" id="QJA54886.1"/>
    </source>
</evidence>
<accession>A0A6H2A3W6</accession>
<name>A0A6H2A3W6_9ZZZZ</name>
<dbReference type="EMBL" id="MT145017">
    <property type="protein sequence ID" value="QJI02629.1"/>
    <property type="molecule type" value="Genomic_DNA"/>
</dbReference>
<gene>
    <name evidence="2" type="ORF">MM415A03156_0013</name>
    <name evidence="3" type="ORF">MM415B03512_0011</name>
    <name evidence="1" type="ORF">TM448A06110_0006</name>
    <name evidence="4" type="ORF">TM448B03474_0012</name>
</gene>
<organism evidence="1">
    <name type="scientific">viral metagenome</name>
    <dbReference type="NCBI Taxonomy" id="1070528"/>
    <lineage>
        <taxon>unclassified sequences</taxon>
        <taxon>metagenomes</taxon>
        <taxon>organismal metagenomes</taxon>
    </lineage>
</organism>
<evidence type="ECO:0000313" key="3">
    <source>
        <dbReference type="EMBL" id="QJA90936.1"/>
    </source>
</evidence>
<protein>
    <submittedName>
        <fullName evidence="1">Uncharacterized protein</fullName>
    </submittedName>
</protein>
<dbReference type="EMBL" id="MT144547">
    <property type="protein sequence ID" value="QJA54886.1"/>
    <property type="molecule type" value="Genomic_DNA"/>
</dbReference>